<dbReference type="PANTHER" id="PTHR24032:SF13">
    <property type="entry name" value="EGF-LIKE DOMAIN-CONTAINING PROTEIN"/>
    <property type="match status" value="1"/>
</dbReference>
<comment type="caution">
    <text evidence="5">The sequence shown here is derived from an EMBL/GenBank/DDBJ whole genome shotgun (WGS) entry which is preliminary data.</text>
</comment>
<dbReference type="Pfam" id="PF24141">
    <property type="entry name" value="LRR_ComC"/>
    <property type="match status" value="1"/>
</dbReference>
<dbReference type="Gene3D" id="2.60.40.10">
    <property type="entry name" value="Immunoglobulins"/>
    <property type="match status" value="1"/>
</dbReference>
<name>Q54VV3_DICDI</name>
<dbReference type="CDD" id="cd00603">
    <property type="entry name" value="IPT_PCSR"/>
    <property type="match status" value="1"/>
</dbReference>
<sequence length="1142" mass="125530">MFKYICLIFILILCSVKSQILDANDKSNLDLLLTNLNLISQFDKTSYCNSPKTESNSIIECQNFNNVYYVSSLTLNTTSSYLLKANDINVFTKLSKAKLYNLNFSDDFLNNQTLVSIEIYNPHPIESLFSSIVSGTFVEIGIYDVKSPITLDIHLSYIKGNLNSFTLQTDRLDPLNSITLINDLLPMTQVNQIPNMEIDNLKSIPDMSNIKSKSLFMNSFTESTLGLNNLNTLSHISSVTIKFATSTKPTDFNQFSSIPINNEISLLDFTGALSKPTSIINLSNLTNLGQFSIKSISNNFNIDGSVPLILPANINTLTINNGLFDGDKSIEFLLTNSKIPSIDFSNNSIDSNFTNWINNNKFSTINIGNNKLYGNVNPSWCSAKNLIISNNKLSGELPTCFTCHFQASFIKSNFIGNDFTNIETPQPLCTTLIPNLRYDTSTKILTLYGKDLGFDPKQIKTKDVSIDFDDKNYVPSEFFTAIYNDDPSALQFLDITFTTAAQTYRVSTVQNPPLVTKIVPSNPLNTLSFEGSFFNYNKSSFSVKVGTNYCVVTSATFYGIVCTLSNPSSSYDPNAIVSVTINVEDYTKDYKLTVLTTNVYTYLNKTSTVTDCTTNCTSQGKVCNTLDGVCIKECPNHCSGPSHGTCDINTGECSCTSKFLGDDCLTPAVPCPNDCSNAGSCNKANGVCTCIANRLGLDCSGIDCTNTCEHSSTCDTTIGVCKCVPNYQGSNCTIPSHYITSVIPCTIDGGEVSINGWFGNDQDNHLLTSYIVKIGTLPCTVSAINTTTITCNVGAGTGTKNIIITNSLYPTIFFNGVGLFNYQNPIKTCPNSCTSATNGKCNTVTGDCQCNDAYTGFDCSTLKSTTTTPPTNSSVDTSGNTTLSNQYTTYEISIIELNEISFDGSLVISYPLYKNWSFMKNNTDLNTFRFNQTLKNNTCTIIYTVEEIKSNEKSFTFGMASFTLKKGAIKLSVLIKDYQYQSTLNTLQLVFYSTSGNDVETDCNQQESLTDTTNVDNQQLSSYIQITKNSKKLVGRFINQVIADSRSTFMSSTIIKNDDSSITLGLNLPHCNECLIDPDFSVLVTDDFQDSCGKSTRNKWVVPVAVVIPVVTIAAIIVIVSILYRKNRIGIKVFKTKLKSLR</sequence>
<dbReference type="VEuPathDB" id="AmoebaDB:DDB_G0280117"/>
<keyword evidence="1" id="KW-0245">EGF-like domain</keyword>
<evidence type="ECO:0000259" key="4">
    <source>
        <dbReference type="PROSITE" id="PS50026"/>
    </source>
</evidence>
<protein>
    <recommendedName>
        <fullName evidence="4">EGF-like domain-containing protein</fullName>
    </recommendedName>
</protein>
<keyword evidence="2" id="KW-0812">Transmembrane</keyword>
<feature type="chain" id="PRO_5004250345" description="EGF-like domain-containing protein" evidence="3">
    <location>
        <begin position="19"/>
        <end position="1142"/>
    </location>
</feature>
<feature type="disulfide bond" evidence="1">
    <location>
        <begin position="723"/>
        <end position="732"/>
    </location>
</feature>
<keyword evidence="3" id="KW-0732">Signal</keyword>
<dbReference type="EMBL" id="AAFI02000035">
    <property type="protein sequence ID" value="EAL67285.1"/>
    <property type="molecule type" value="Genomic_DNA"/>
</dbReference>
<dbReference type="PROSITE" id="PS00022">
    <property type="entry name" value="EGF_1"/>
    <property type="match status" value="3"/>
</dbReference>
<comment type="caution">
    <text evidence="1">Lacks conserved residue(s) required for the propagation of feature annotation.</text>
</comment>
<organism evidence="5 6">
    <name type="scientific">Dictyostelium discoideum</name>
    <name type="common">Social amoeba</name>
    <dbReference type="NCBI Taxonomy" id="44689"/>
    <lineage>
        <taxon>Eukaryota</taxon>
        <taxon>Amoebozoa</taxon>
        <taxon>Evosea</taxon>
        <taxon>Eumycetozoa</taxon>
        <taxon>Dictyostelia</taxon>
        <taxon>Dictyosteliales</taxon>
        <taxon>Dictyosteliaceae</taxon>
        <taxon>Dictyostelium</taxon>
    </lineage>
</organism>
<proteinExistence type="predicted"/>
<dbReference type="KEGG" id="ddi:DDB_G0280117"/>
<evidence type="ECO:0000256" key="3">
    <source>
        <dbReference type="SAM" id="SignalP"/>
    </source>
</evidence>
<dbReference type="InterPro" id="IPR054484">
    <property type="entry name" value="ComC_SSD"/>
</dbReference>
<dbReference type="Gene3D" id="2.10.25.10">
    <property type="entry name" value="Laminin"/>
    <property type="match status" value="1"/>
</dbReference>
<dbReference type="SMART" id="SM00181">
    <property type="entry name" value="EGF"/>
    <property type="match status" value="4"/>
</dbReference>
<feature type="transmembrane region" description="Helical" evidence="2">
    <location>
        <begin position="1100"/>
        <end position="1124"/>
    </location>
</feature>
<gene>
    <name evidence="5" type="ORF">DDB_G0280117</name>
</gene>
<dbReference type="InParanoid" id="Q54VV3"/>
<dbReference type="AlphaFoldDB" id="Q54VV3"/>
<dbReference type="Proteomes" id="UP000002195">
    <property type="component" value="Unassembled WGS sequence"/>
</dbReference>
<evidence type="ECO:0000256" key="1">
    <source>
        <dbReference type="PROSITE-ProRule" id="PRU00076"/>
    </source>
</evidence>
<evidence type="ECO:0000256" key="2">
    <source>
        <dbReference type="SAM" id="Phobius"/>
    </source>
</evidence>
<dbReference type="GeneID" id="8622384"/>
<feature type="signal peptide" evidence="3">
    <location>
        <begin position="1"/>
        <end position="18"/>
    </location>
</feature>
<evidence type="ECO:0000313" key="5">
    <source>
        <dbReference type="EMBL" id="EAL67285.1"/>
    </source>
</evidence>
<keyword evidence="1" id="KW-1015">Disulfide bond</keyword>
<dbReference type="InterPro" id="IPR013783">
    <property type="entry name" value="Ig-like_fold"/>
</dbReference>
<dbReference type="dictyBase" id="DDB_G0280117"/>
<keyword evidence="2" id="KW-0472">Membrane</keyword>
<dbReference type="InterPro" id="IPR057013">
    <property type="entry name" value="LRR_ComC"/>
</dbReference>
<dbReference type="FunCoup" id="Q54VV3">
    <property type="interactions" value="131"/>
</dbReference>
<dbReference type="RefSeq" id="XP_641252.1">
    <property type="nucleotide sequence ID" value="XM_636160.1"/>
</dbReference>
<dbReference type="PRINTS" id="PR00011">
    <property type="entry name" value="EGFLAMININ"/>
</dbReference>
<keyword evidence="6" id="KW-1185">Reference proteome</keyword>
<dbReference type="SMR" id="Q54VV3"/>
<accession>Q54VV3</accession>
<evidence type="ECO:0000313" key="6">
    <source>
        <dbReference type="Proteomes" id="UP000002195"/>
    </source>
</evidence>
<reference evidence="5 6" key="1">
    <citation type="journal article" date="2005" name="Nature">
        <title>The genome of the social amoeba Dictyostelium discoideum.</title>
        <authorList>
            <consortium name="The Dictyostelium discoideum Sequencing Consortium"/>
            <person name="Eichinger L."/>
            <person name="Pachebat J.A."/>
            <person name="Glockner G."/>
            <person name="Rajandream M.A."/>
            <person name="Sucgang R."/>
            <person name="Berriman M."/>
            <person name="Song J."/>
            <person name="Olsen R."/>
            <person name="Szafranski K."/>
            <person name="Xu Q."/>
            <person name="Tunggal B."/>
            <person name="Kummerfeld S."/>
            <person name="Madera M."/>
            <person name="Konfortov B.A."/>
            <person name="Rivero F."/>
            <person name="Bankier A.T."/>
            <person name="Lehmann R."/>
            <person name="Hamlin N."/>
            <person name="Davies R."/>
            <person name="Gaudet P."/>
            <person name="Fey P."/>
            <person name="Pilcher K."/>
            <person name="Chen G."/>
            <person name="Saunders D."/>
            <person name="Sodergren E."/>
            <person name="Davis P."/>
            <person name="Kerhornou A."/>
            <person name="Nie X."/>
            <person name="Hall N."/>
            <person name="Anjard C."/>
            <person name="Hemphill L."/>
            <person name="Bason N."/>
            <person name="Farbrother P."/>
            <person name="Desany B."/>
            <person name="Just E."/>
            <person name="Morio T."/>
            <person name="Rost R."/>
            <person name="Churcher C."/>
            <person name="Cooper J."/>
            <person name="Haydock S."/>
            <person name="van Driessche N."/>
            <person name="Cronin A."/>
            <person name="Goodhead I."/>
            <person name="Muzny D."/>
            <person name="Mourier T."/>
            <person name="Pain A."/>
            <person name="Lu M."/>
            <person name="Harper D."/>
            <person name="Lindsay R."/>
            <person name="Hauser H."/>
            <person name="James K."/>
            <person name="Quiles M."/>
            <person name="Madan Babu M."/>
            <person name="Saito T."/>
            <person name="Buchrieser C."/>
            <person name="Wardroper A."/>
            <person name="Felder M."/>
            <person name="Thangavelu M."/>
            <person name="Johnson D."/>
            <person name="Knights A."/>
            <person name="Loulseged H."/>
            <person name="Mungall K."/>
            <person name="Oliver K."/>
            <person name="Price C."/>
            <person name="Quail M.A."/>
            <person name="Urushihara H."/>
            <person name="Hernandez J."/>
            <person name="Rabbinowitsch E."/>
            <person name="Steffen D."/>
            <person name="Sanders M."/>
            <person name="Ma J."/>
            <person name="Kohara Y."/>
            <person name="Sharp S."/>
            <person name="Simmonds M."/>
            <person name="Spiegler S."/>
            <person name="Tivey A."/>
            <person name="Sugano S."/>
            <person name="White B."/>
            <person name="Walker D."/>
            <person name="Woodward J."/>
            <person name="Winckler T."/>
            <person name="Tanaka Y."/>
            <person name="Shaulsky G."/>
            <person name="Schleicher M."/>
            <person name="Weinstock G."/>
            <person name="Rosenthal A."/>
            <person name="Cox E.C."/>
            <person name="Chisholm R.L."/>
            <person name="Gibbs R."/>
            <person name="Loomis W.F."/>
            <person name="Platzer M."/>
            <person name="Kay R.R."/>
            <person name="Williams J."/>
            <person name="Dear P.H."/>
            <person name="Noegel A.A."/>
            <person name="Barrell B."/>
            <person name="Kuspa A."/>
        </authorList>
    </citation>
    <scope>NUCLEOTIDE SEQUENCE [LARGE SCALE GENOMIC DNA]</scope>
    <source>
        <strain evidence="5 6">AX4</strain>
    </source>
</reference>
<feature type="disulfide bond" evidence="1">
    <location>
        <begin position="704"/>
        <end position="714"/>
    </location>
</feature>
<dbReference type="InterPro" id="IPR000742">
    <property type="entry name" value="EGF"/>
</dbReference>
<dbReference type="InterPro" id="IPR053331">
    <property type="entry name" value="EGF-like_comC"/>
</dbReference>
<dbReference type="Pfam" id="PF22933">
    <property type="entry name" value="ComC_SSD"/>
    <property type="match status" value="1"/>
</dbReference>
<dbReference type="PhylomeDB" id="Q54VV3"/>
<feature type="domain" description="EGF-like" evidence="4">
    <location>
        <begin position="700"/>
        <end position="733"/>
    </location>
</feature>
<dbReference type="HOGENOM" id="CLU_003793_0_0_1"/>
<keyword evidence="2" id="KW-1133">Transmembrane helix</keyword>
<dbReference type="eggNOG" id="KOG1225">
    <property type="taxonomic scope" value="Eukaryota"/>
</dbReference>
<dbReference type="PaxDb" id="44689-DDB0206388"/>
<dbReference type="OMA" id="WYNISEQ"/>
<dbReference type="PROSITE" id="PS50026">
    <property type="entry name" value="EGF_3"/>
    <property type="match status" value="1"/>
</dbReference>
<dbReference type="PANTHER" id="PTHR24032">
    <property type="entry name" value="EGF-LIKE DOMAIN-CONTAINING PROTEIN-RELATED-RELATED"/>
    <property type="match status" value="1"/>
</dbReference>